<keyword evidence="2" id="KW-1185">Reference proteome</keyword>
<reference evidence="2" key="1">
    <citation type="submission" date="2016-06" db="EMBL/GenBank/DDBJ databases">
        <title>Parallel loss of symbiosis genes in relatives of nitrogen-fixing non-legume Parasponia.</title>
        <authorList>
            <person name="Van Velzen R."/>
            <person name="Holmer R."/>
            <person name="Bu F."/>
            <person name="Rutten L."/>
            <person name="Van Zeijl A."/>
            <person name="Liu W."/>
            <person name="Santuari L."/>
            <person name="Cao Q."/>
            <person name="Sharma T."/>
            <person name="Shen D."/>
            <person name="Roswanjaya Y."/>
            <person name="Wardhani T."/>
            <person name="Kalhor M.S."/>
            <person name="Jansen J."/>
            <person name="Van den Hoogen J."/>
            <person name="Gungor B."/>
            <person name="Hartog M."/>
            <person name="Hontelez J."/>
            <person name="Verver J."/>
            <person name="Yang W.-C."/>
            <person name="Schijlen E."/>
            <person name="Repin R."/>
            <person name="Schilthuizen M."/>
            <person name="Schranz E."/>
            <person name="Heidstra R."/>
            <person name="Miyata K."/>
            <person name="Fedorova E."/>
            <person name="Kohlen W."/>
            <person name="Bisseling T."/>
            <person name="Smit S."/>
            <person name="Geurts R."/>
        </authorList>
    </citation>
    <scope>NUCLEOTIDE SEQUENCE [LARGE SCALE GENOMIC DNA]</scope>
    <source>
        <strain evidence="2">cv. WU1-14</strain>
    </source>
</reference>
<comment type="caution">
    <text evidence="1">The sequence shown here is derived from an EMBL/GenBank/DDBJ whole genome shotgun (WGS) entry which is preliminary data.</text>
</comment>
<sequence length="132" mass="15138">MTERNIGNRDDFGEGKIGKRNSEKFELTYSETKREINGRREKRRRQKEFWGFFRRYIADSLSRMPNQILPRGRIFALLRIIAMRKSGAYDVVLDRASSIKKIDAESCSSISEPGFDPGTCGLWAHHASAAPL</sequence>
<dbReference type="OrthoDB" id="10469614at2759"/>
<evidence type="ECO:0000313" key="2">
    <source>
        <dbReference type="Proteomes" id="UP000237105"/>
    </source>
</evidence>
<organism evidence="1 2">
    <name type="scientific">Parasponia andersonii</name>
    <name type="common">Sponia andersonii</name>
    <dbReference type="NCBI Taxonomy" id="3476"/>
    <lineage>
        <taxon>Eukaryota</taxon>
        <taxon>Viridiplantae</taxon>
        <taxon>Streptophyta</taxon>
        <taxon>Embryophyta</taxon>
        <taxon>Tracheophyta</taxon>
        <taxon>Spermatophyta</taxon>
        <taxon>Magnoliopsida</taxon>
        <taxon>eudicotyledons</taxon>
        <taxon>Gunneridae</taxon>
        <taxon>Pentapetalae</taxon>
        <taxon>rosids</taxon>
        <taxon>fabids</taxon>
        <taxon>Rosales</taxon>
        <taxon>Cannabaceae</taxon>
        <taxon>Parasponia</taxon>
    </lineage>
</organism>
<dbReference type="Proteomes" id="UP000237105">
    <property type="component" value="Unassembled WGS sequence"/>
</dbReference>
<accession>A0A2P5BMP7</accession>
<protein>
    <submittedName>
        <fullName evidence="1">Uncharacterized protein</fullName>
    </submittedName>
</protein>
<dbReference type="EMBL" id="JXTB01000250">
    <property type="protein sequence ID" value="PON50075.1"/>
    <property type="molecule type" value="Genomic_DNA"/>
</dbReference>
<gene>
    <name evidence="1" type="ORF">PanWU01x14_225170</name>
</gene>
<dbReference type="AlphaFoldDB" id="A0A2P5BMP7"/>
<name>A0A2P5BMP7_PARAD</name>
<proteinExistence type="predicted"/>
<evidence type="ECO:0000313" key="1">
    <source>
        <dbReference type="EMBL" id="PON50075.1"/>
    </source>
</evidence>